<dbReference type="GO" id="GO:0006226">
    <property type="term" value="P:dUMP biosynthetic process"/>
    <property type="evidence" value="ECO:0007669"/>
    <property type="project" value="InterPro"/>
</dbReference>
<organism evidence="12 13">
    <name type="scientific">Parapoxvirus red deer/HL953</name>
    <dbReference type="NCBI Taxonomy" id="1579460"/>
    <lineage>
        <taxon>Viruses</taxon>
        <taxon>Varidnaviria</taxon>
        <taxon>Bamfordvirae</taxon>
        <taxon>Nucleocytoviricota</taxon>
        <taxon>Pokkesviricetes</taxon>
        <taxon>Chitovirales</taxon>
        <taxon>Poxviridae</taxon>
        <taxon>Chordopoxvirinae</taxon>
        <taxon>Parapoxvirus</taxon>
        <taxon>Parapoxvirus reddeerpox</taxon>
        <taxon>Red deerpox virus</taxon>
    </lineage>
</organism>
<dbReference type="InterPro" id="IPR036157">
    <property type="entry name" value="dUTPase-like_sf"/>
</dbReference>
<feature type="region of interest" description="Disordered" evidence="10">
    <location>
        <begin position="261"/>
        <end position="434"/>
    </location>
</feature>
<dbReference type="RefSeq" id="YP_009112745.1">
    <property type="nucleotide sequence ID" value="NC_025963.1"/>
</dbReference>
<feature type="compositionally biased region" description="Polar residues" evidence="10">
    <location>
        <begin position="450"/>
        <end position="472"/>
    </location>
</feature>
<dbReference type="InterPro" id="IPR033704">
    <property type="entry name" value="dUTPase_trimeric"/>
</dbReference>
<dbReference type="NCBIfam" id="NF001862">
    <property type="entry name" value="PRK00601.1"/>
    <property type="match status" value="1"/>
</dbReference>
<evidence type="ECO:0000256" key="2">
    <source>
        <dbReference type="ARBA" id="ARBA00006581"/>
    </source>
</evidence>
<dbReference type="GO" id="GO:0046081">
    <property type="term" value="P:dUTP catabolic process"/>
    <property type="evidence" value="ECO:0007669"/>
    <property type="project" value="InterPro"/>
</dbReference>
<dbReference type="EC" id="3.6.1.23" evidence="3"/>
<keyword evidence="13" id="KW-1185">Reference proteome</keyword>
<evidence type="ECO:0000256" key="9">
    <source>
        <dbReference type="ARBA" id="ARBA00030698"/>
    </source>
</evidence>
<dbReference type="InterPro" id="IPR008181">
    <property type="entry name" value="dUTPase"/>
</dbReference>
<comment type="function">
    <text evidence="1">This enzyme is involved in nucleotide metabolism: it produces dUMP, the immediate precursor of thymidine nucleotides and it decreases the intracellular concentration of dUTP so that uracil cannot be incorporated into DNA.</text>
</comment>
<evidence type="ECO:0000256" key="1">
    <source>
        <dbReference type="ARBA" id="ARBA00003495"/>
    </source>
</evidence>
<dbReference type="GeneID" id="22647404"/>
<dbReference type="Gene3D" id="2.70.40.10">
    <property type="match status" value="1"/>
</dbReference>
<feature type="domain" description="dUTPase-like" evidence="11">
    <location>
        <begin position="10"/>
        <end position="138"/>
    </location>
</feature>
<keyword evidence="8" id="KW-0546">Nucleotide metabolism</keyword>
<dbReference type="OrthoDB" id="12539at10239"/>
<feature type="region of interest" description="Disordered" evidence="10">
    <location>
        <begin position="212"/>
        <end position="240"/>
    </location>
</feature>
<evidence type="ECO:0000256" key="4">
    <source>
        <dbReference type="ARBA" id="ARBA00021732"/>
    </source>
</evidence>
<evidence type="ECO:0000256" key="3">
    <source>
        <dbReference type="ARBA" id="ARBA00012379"/>
    </source>
</evidence>
<dbReference type="KEGG" id="vg:22647404"/>
<feature type="compositionally biased region" description="Polar residues" evidence="10">
    <location>
        <begin position="221"/>
        <end position="234"/>
    </location>
</feature>
<dbReference type="EMBL" id="KM502564">
    <property type="protein sequence ID" value="AIZ77257.1"/>
    <property type="molecule type" value="Genomic_DNA"/>
</dbReference>
<keyword evidence="5" id="KW-0479">Metal-binding</keyword>
<evidence type="ECO:0000259" key="11">
    <source>
        <dbReference type="Pfam" id="PF00692"/>
    </source>
</evidence>
<comment type="similarity">
    <text evidence="2">Belongs to the dUTPase family.</text>
</comment>
<dbReference type="Proteomes" id="UP000107385">
    <property type="component" value="Segment"/>
</dbReference>
<dbReference type="InterPro" id="IPR029054">
    <property type="entry name" value="dUTPase-like"/>
</dbReference>
<feature type="compositionally biased region" description="Basic and acidic residues" evidence="10">
    <location>
        <begin position="369"/>
        <end position="402"/>
    </location>
</feature>
<dbReference type="SUPFAM" id="SSF51283">
    <property type="entry name" value="dUTPase-like"/>
    <property type="match status" value="1"/>
</dbReference>
<evidence type="ECO:0000256" key="10">
    <source>
        <dbReference type="SAM" id="MobiDB-lite"/>
    </source>
</evidence>
<proteinExistence type="inferred from homology"/>
<reference evidence="12 13" key="1">
    <citation type="submission" date="2014-09" db="EMBL/GenBank/DDBJ databases">
        <title>Parapoxvirus (PPV) of red deer reveals sub-clinical infection and confirms a unique species.</title>
        <authorList>
            <person name="Friederichs S."/>
            <person name="Stefan K."/>
            <person name="Helmut B."/>
            <person name="Heike L."/>
            <person name="Mathias B."/>
        </authorList>
    </citation>
    <scope>NUCLEOTIDE SEQUENCE [LARGE SCALE GENOMIC DNA]</scope>
    <source>
        <strain evidence="12">HL953</strain>
    </source>
</reference>
<dbReference type="GO" id="GO:0000287">
    <property type="term" value="F:magnesium ion binding"/>
    <property type="evidence" value="ECO:0007669"/>
    <property type="project" value="InterPro"/>
</dbReference>
<dbReference type="NCBIfam" id="TIGR00576">
    <property type="entry name" value="dut"/>
    <property type="match status" value="1"/>
</dbReference>
<dbReference type="CDD" id="cd07557">
    <property type="entry name" value="trimeric_dUTPase"/>
    <property type="match status" value="1"/>
</dbReference>
<dbReference type="GO" id="GO:0004170">
    <property type="term" value="F:dUTP diphosphatase activity"/>
    <property type="evidence" value="ECO:0007669"/>
    <property type="project" value="UniProtKB-EC"/>
</dbReference>
<feature type="compositionally biased region" description="Low complexity" evidence="10">
    <location>
        <begin position="332"/>
        <end position="358"/>
    </location>
</feature>
<sequence>MLRVARLSQNAIIPTRGSEQAAGYDLYSAYDYTLPPMGRAVVLTDLQIHPPYGCYGRVAPRSGLAVNNFVDVGAGVVDPDFRGNLGVVLFNFGQETFVVRRGDRVAQLICECFCRPCIMEVEGMPSTTRGSSGFGSTGVRSAEQVPVTAPTPVLQHPQQAYSHTLAQYTQPPQFQQQSYLPPQQYQQPQYPYHQTPYQHPQCPPQSPHQYLHPMMLPPTPVQNHHTQKQPQNPSVMPLQHDTPQCTAPQSGYFGLPHQPLQQQQQQLGECSATDTFRSQQNISRGTRSSLDGMQSPRKMPSFHSRFQAHDNSILMRDRHESPTRSGDTSTVTKTSQTPQQPQQTPQATPKKQLQPQTPRKSMAHPSPVHTEKPSDKECSCSDITQKKQEPKEPIIFRPHPDLDQEDDDADKKTKRAPTAPSPTTSTIASSQRRMTVSSPIFELFSQSTHRPVSFGQRSLDSQNPWSLGQTSPRAAAPVRGTLGSLSVVDGEVGDAVCDA</sequence>
<evidence type="ECO:0000313" key="12">
    <source>
        <dbReference type="EMBL" id="AIZ77257.1"/>
    </source>
</evidence>
<evidence type="ECO:0000313" key="13">
    <source>
        <dbReference type="Proteomes" id="UP000107385"/>
    </source>
</evidence>
<accession>A0A0A7MBY7</accession>
<keyword evidence="6" id="KW-0378">Hydrolase</keyword>
<feature type="compositionally biased region" description="Polar residues" evidence="10">
    <location>
        <begin position="272"/>
        <end position="292"/>
    </location>
</feature>
<dbReference type="PANTHER" id="PTHR11241:SF0">
    <property type="entry name" value="DEOXYURIDINE 5'-TRIPHOSPHATE NUCLEOTIDOHYDROLASE"/>
    <property type="match status" value="1"/>
</dbReference>
<feature type="region of interest" description="Disordered" evidence="10">
    <location>
        <begin position="450"/>
        <end position="476"/>
    </location>
</feature>
<evidence type="ECO:0000256" key="7">
    <source>
        <dbReference type="ARBA" id="ARBA00022842"/>
    </source>
</evidence>
<protein>
    <recommendedName>
        <fullName evidence="4">Deoxyuridine 5'-triphosphate nucleotidohydrolase</fullName>
        <ecNumber evidence="3">3.6.1.23</ecNumber>
    </recommendedName>
    <alternativeName>
        <fullName evidence="9">dUTP pyrophosphatase</fullName>
    </alternativeName>
</protein>
<keyword evidence="7" id="KW-0460">Magnesium</keyword>
<evidence type="ECO:0000256" key="5">
    <source>
        <dbReference type="ARBA" id="ARBA00022723"/>
    </source>
</evidence>
<evidence type="ECO:0000256" key="8">
    <source>
        <dbReference type="ARBA" id="ARBA00023080"/>
    </source>
</evidence>
<dbReference type="Pfam" id="PF00692">
    <property type="entry name" value="dUTPase"/>
    <property type="match status" value="1"/>
</dbReference>
<feature type="compositionally biased region" description="Low complexity" evidence="10">
    <location>
        <begin position="416"/>
        <end position="430"/>
    </location>
</feature>
<name>A0A0A7MBY7_9POXV</name>
<dbReference type="PANTHER" id="PTHR11241">
    <property type="entry name" value="DEOXYURIDINE 5'-TRIPHOSPHATE NUCLEOTIDOHYDROLASE"/>
    <property type="match status" value="1"/>
</dbReference>
<evidence type="ECO:0000256" key="6">
    <source>
        <dbReference type="ARBA" id="ARBA00022801"/>
    </source>
</evidence>